<dbReference type="AlphaFoldDB" id="A0A180GL88"/>
<dbReference type="OrthoDB" id="2496199at2759"/>
<gene>
    <name evidence="3" type="ORF">PTTG_27308</name>
</gene>
<feature type="region of interest" description="Disordered" evidence="1">
    <location>
        <begin position="156"/>
        <end position="192"/>
    </location>
</feature>
<keyword evidence="2" id="KW-0732">Signal</keyword>
<name>A0A180GL88_PUCT1</name>
<protein>
    <submittedName>
        <fullName evidence="3 4">Uncharacterized protein</fullName>
    </submittedName>
</protein>
<reference evidence="3" key="2">
    <citation type="submission" date="2016-05" db="EMBL/GenBank/DDBJ databases">
        <title>Comparative analysis highlights variable genome content of wheat rusts and divergence of the mating loci.</title>
        <authorList>
            <person name="Cuomo C.A."/>
            <person name="Bakkeren G."/>
            <person name="Szabo L."/>
            <person name="Khalil H."/>
            <person name="Joly D."/>
            <person name="Goldberg J."/>
            <person name="Young S."/>
            <person name="Zeng Q."/>
            <person name="Fellers J."/>
        </authorList>
    </citation>
    <scope>NUCLEOTIDE SEQUENCE [LARGE SCALE GENOMIC DNA]</scope>
    <source>
        <strain evidence="3">1-1 BBBD Race 1</strain>
    </source>
</reference>
<feature type="region of interest" description="Disordered" evidence="1">
    <location>
        <begin position="249"/>
        <end position="269"/>
    </location>
</feature>
<evidence type="ECO:0000313" key="5">
    <source>
        <dbReference type="Proteomes" id="UP000005240"/>
    </source>
</evidence>
<organism evidence="3">
    <name type="scientific">Puccinia triticina (isolate 1-1 / race 1 (BBBD))</name>
    <name type="common">Brown leaf rust fungus</name>
    <dbReference type="NCBI Taxonomy" id="630390"/>
    <lineage>
        <taxon>Eukaryota</taxon>
        <taxon>Fungi</taxon>
        <taxon>Dikarya</taxon>
        <taxon>Basidiomycota</taxon>
        <taxon>Pucciniomycotina</taxon>
        <taxon>Pucciniomycetes</taxon>
        <taxon>Pucciniales</taxon>
        <taxon>Pucciniaceae</taxon>
        <taxon>Puccinia</taxon>
    </lineage>
</organism>
<evidence type="ECO:0000313" key="4">
    <source>
        <dbReference type="EnsemblFungi" id="PTTG_27308-t43_1-p1"/>
    </source>
</evidence>
<reference evidence="4 5" key="3">
    <citation type="journal article" date="2017" name="G3 (Bethesda)">
        <title>Comparative analysis highlights variable genome content of wheat rusts and divergence of the mating loci.</title>
        <authorList>
            <person name="Cuomo C.A."/>
            <person name="Bakkeren G."/>
            <person name="Khalil H.B."/>
            <person name="Panwar V."/>
            <person name="Joly D."/>
            <person name="Linning R."/>
            <person name="Sakthikumar S."/>
            <person name="Song X."/>
            <person name="Adiconis X."/>
            <person name="Fan L."/>
            <person name="Goldberg J.M."/>
            <person name="Levin J.Z."/>
            <person name="Young S."/>
            <person name="Zeng Q."/>
            <person name="Anikster Y."/>
            <person name="Bruce M."/>
            <person name="Wang M."/>
            <person name="Yin C."/>
            <person name="McCallum B."/>
            <person name="Szabo L.J."/>
            <person name="Hulbert S."/>
            <person name="Chen X."/>
            <person name="Fellers J.P."/>
        </authorList>
    </citation>
    <scope>NUCLEOTIDE SEQUENCE</scope>
    <source>
        <strain evidence="5">Isolate 1-1 / race 1 (BBBD)</strain>
        <strain evidence="4">isolate 1-1 / race 1 (BBBD)</strain>
    </source>
</reference>
<sequence length="269" mass="29409">MTSIVAFAAQGIITLLIFLPRNLSKECGYCPDANTKQERTSDQLLLNSALDSRCTSRLSLDPMELTGHLPRPPSPATSTCSLSEKHKSYSPVMSPVNYSMAEGTHPYDLTEITSSGNVYADSELTNFQAQSALVKHGRNFDRTSFVPPELIQFCSPGTSQTSMENPHASRKFATPSTSHSPKLLPSKSEFSPRLAPGNSIPFPISSRLTHFPRYFAPSERRAFESCDGGSSKSFRTMSRSLSVNQALPNPEAFASNPAEKPNLIHPAIR</sequence>
<dbReference type="Proteomes" id="UP000005240">
    <property type="component" value="Unassembled WGS sequence"/>
</dbReference>
<dbReference type="EnsemblFungi" id="PTTG_27308-t43_1">
    <property type="protein sequence ID" value="PTTG_27308-t43_1-p1"/>
    <property type="gene ID" value="PTTG_27308"/>
</dbReference>
<feature type="signal peptide" evidence="2">
    <location>
        <begin position="1"/>
        <end position="24"/>
    </location>
</feature>
<evidence type="ECO:0000256" key="1">
    <source>
        <dbReference type="SAM" id="MobiDB-lite"/>
    </source>
</evidence>
<dbReference type="EMBL" id="ADAS02000050">
    <property type="protein sequence ID" value="OAV93537.1"/>
    <property type="molecule type" value="Genomic_DNA"/>
</dbReference>
<reference evidence="3" key="1">
    <citation type="submission" date="2009-11" db="EMBL/GenBank/DDBJ databases">
        <authorList>
            <consortium name="The Broad Institute Genome Sequencing Platform"/>
            <person name="Ward D."/>
            <person name="Feldgarden M."/>
            <person name="Earl A."/>
            <person name="Young S.K."/>
            <person name="Zeng Q."/>
            <person name="Koehrsen M."/>
            <person name="Alvarado L."/>
            <person name="Berlin A."/>
            <person name="Bochicchio J."/>
            <person name="Borenstein D."/>
            <person name="Chapman S.B."/>
            <person name="Chen Z."/>
            <person name="Engels R."/>
            <person name="Freedman E."/>
            <person name="Gellesch M."/>
            <person name="Goldberg J."/>
            <person name="Griggs A."/>
            <person name="Gujja S."/>
            <person name="Heilman E."/>
            <person name="Heiman D."/>
            <person name="Hepburn T."/>
            <person name="Howarth C."/>
            <person name="Jen D."/>
            <person name="Larson L."/>
            <person name="Lewis B."/>
            <person name="Mehta T."/>
            <person name="Park D."/>
            <person name="Pearson M."/>
            <person name="Roberts A."/>
            <person name="Saif S."/>
            <person name="Shea T."/>
            <person name="Shenoy N."/>
            <person name="Sisk P."/>
            <person name="Stolte C."/>
            <person name="Sykes S."/>
            <person name="Thomson T."/>
            <person name="Walk T."/>
            <person name="White J."/>
            <person name="Yandava C."/>
            <person name="Izard J."/>
            <person name="Baranova O.V."/>
            <person name="Blanton J.M."/>
            <person name="Tanner A.C."/>
            <person name="Dewhirst F.E."/>
            <person name="Haas B."/>
            <person name="Nusbaum C."/>
            <person name="Birren B."/>
        </authorList>
    </citation>
    <scope>NUCLEOTIDE SEQUENCE [LARGE SCALE GENOMIC DNA]</scope>
    <source>
        <strain evidence="3">1-1 BBBD Race 1</strain>
    </source>
</reference>
<dbReference type="STRING" id="630390.A0A180GL88"/>
<evidence type="ECO:0000313" key="3">
    <source>
        <dbReference type="EMBL" id="OAV93537.1"/>
    </source>
</evidence>
<keyword evidence="5" id="KW-1185">Reference proteome</keyword>
<dbReference type="VEuPathDB" id="FungiDB:PTTG_27308"/>
<feature type="chain" id="PRO_5008110032" evidence="2">
    <location>
        <begin position="25"/>
        <end position="269"/>
    </location>
</feature>
<accession>A0A180GL88</accession>
<reference evidence="4" key="4">
    <citation type="submission" date="2025-05" db="UniProtKB">
        <authorList>
            <consortium name="EnsemblFungi"/>
        </authorList>
    </citation>
    <scope>IDENTIFICATION</scope>
    <source>
        <strain evidence="4">isolate 1-1 / race 1 (BBBD)</strain>
    </source>
</reference>
<evidence type="ECO:0000256" key="2">
    <source>
        <dbReference type="SAM" id="SignalP"/>
    </source>
</evidence>
<proteinExistence type="predicted"/>